<dbReference type="AlphaFoldDB" id="A0A7J7J1L9"/>
<gene>
    <name evidence="1" type="ORF">EB796_021955</name>
</gene>
<name>A0A7J7J1L9_BUGNE</name>
<comment type="caution">
    <text evidence="1">The sequence shown here is derived from an EMBL/GenBank/DDBJ whole genome shotgun (WGS) entry which is preliminary data.</text>
</comment>
<dbReference type="Proteomes" id="UP000593567">
    <property type="component" value="Unassembled WGS sequence"/>
</dbReference>
<proteinExistence type="predicted"/>
<evidence type="ECO:0000313" key="1">
    <source>
        <dbReference type="EMBL" id="KAF6019727.1"/>
    </source>
</evidence>
<dbReference type="EMBL" id="VXIV02003214">
    <property type="protein sequence ID" value="KAF6019727.1"/>
    <property type="molecule type" value="Genomic_DNA"/>
</dbReference>
<accession>A0A7J7J1L9</accession>
<sequence>MGVFLLTKAVKENKIFPIDDCESRKSTSLIDLGNNSDSYKMLISILQKKRANLNMLRMRTHRHNYSHH</sequence>
<organism evidence="1 2">
    <name type="scientific">Bugula neritina</name>
    <name type="common">Brown bryozoan</name>
    <name type="synonym">Sertularia neritina</name>
    <dbReference type="NCBI Taxonomy" id="10212"/>
    <lineage>
        <taxon>Eukaryota</taxon>
        <taxon>Metazoa</taxon>
        <taxon>Spiralia</taxon>
        <taxon>Lophotrochozoa</taxon>
        <taxon>Bryozoa</taxon>
        <taxon>Gymnolaemata</taxon>
        <taxon>Cheilostomatida</taxon>
        <taxon>Flustrina</taxon>
        <taxon>Buguloidea</taxon>
        <taxon>Bugulidae</taxon>
        <taxon>Bugula</taxon>
    </lineage>
</organism>
<reference evidence="1" key="1">
    <citation type="submission" date="2020-06" db="EMBL/GenBank/DDBJ databases">
        <title>Draft genome of Bugula neritina, a colonial animal packing powerful symbionts and potential medicines.</title>
        <authorList>
            <person name="Rayko M."/>
        </authorList>
    </citation>
    <scope>NUCLEOTIDE SEQUENCE [LARGE SCALE GENOMIC DNA]</scope>
    <source>
        <strain evidence="1">Kwan_BN1</strain>
    </source>
</reference>
<evidence type="ECO:0000313" key="2">
    <source>
        <dbReference type="Proteomes" id="UP000593567"/>
    </source>
</evidence>
<protein>
    <submittedName>
        <fullName evidence="1">Uncharacterized protein</fullName>
    </submittedName>
</protein>
<keyword evidence="2" id="KW-1185">Reference proteome</keyword>